<keyword evidence="2" id="KW-1185">Reference proteome</keyword>
<dbReference type="Proteomes" id="UP000195569">
    <property type="component" value="Unassembled WGS sequence"/>
</dbReference>
<evidence type="ECO:0000313" key="2">
    <source>
        <dbReference type="Proteomes" id="UP000195569"/>
    </source>
</evidence>
<evidence type="ECO:0000313" key="1">
    <source>
        <dbReference type="EMBL" id="SIT51450.1"/>
    </source>
</evidence>
<dbReference type="AlphaFoldDB" id="A0A1N7SVK8"/>
<gene>
    <name evidence="1" type="ORF">BN2476_1220009</name>
</gene>
<organism evidence="1 2">
    <name type="scientific">Paraburkholderia piptadeniae</name>
    <dbReference type="NCBI Taxonomy" id="1701573"/>
    <lineage>
        <taxon>Bacteria</taxon>
        <taxon>Pseudomonadati</taxon>
        <taxon>Pseudomonadota</taxon>
        <taxon>Betaproteobacteria</taxon>
        <taxon>Burkholderiales</taxon>
        <taxon>Burkholderiaceae</taxon>
        <taxon>Paraburkholderia</taxon>
    </lineage>
</organism>
<protein>
    <submittedName>
        <fullName evidence="1">Uncharacterized protein</fullName>
    </submittedName>
</protein>
<accession>A0A1N7SVK8</accession>
<reference evidence="1" key="1">
    <citation type="submission" date="2016-12" db="EMBL/GenBank/DDBJ databases">
        <authorList>
            <person name="Moulin L."/>
        </authorList>
    </citation>
    <scope>NUCLEOTIDE SEQUENCE [LARGE SCALE GENOMIC DNA]</scope>
    <source>
        <strain evidence="1">STM 7183</strain>
    </source>
</reference>
<sequence length="62" mass="6677">MPVIAKTSYITATTTFRLVVEAAARDPPAPDATKPRVAGLAYRLGLAANNMPRRLGRSTYSE</sequence>
<name>A0A1N7SVK8_9BURK</name>
<dbReference type="EMBL" id="CYGY02000122">
    <property type="protein sequence ID" value="SIT51450.1"/>
    <property type="molecule type" value="Genomic_DNA"/>
</dbReference>
<proteinExistence type="predicted"/>
<comment type="caution">
    <text evidence="1">The sequence shown here is derived from an EMBL/GenBank/DDBJ whole genome shotgun (WGS) entry which is preliminary data.</text>
</comment>